<evidence type="ECO:0000256" key="1">
    <source>
        <dbReference type="ARBA" id="ARBA00001971"/>
    </source>
</evidence>
<dbReference type="InterPro" id="IPR050196">
    <property type="entry name" value="Cytochrome_P450_Monoox"/>
</dbReference>
<evidence type="ECO:0000313" key="14">
    <source>
        <dbReference type="Proteomes" id="UP001458880"/>
    </source>
</evidence>
<dbReference type="SUPFAM" id="SSF48264">
    <property type="entry name" value="Cytochrome P450"/>
    <property type="match status" value="1"/>
</dbReference>
<comment type="subcellular location">
    <subcellularLocation>
        <location evidence="4">Endoplasmic reticulum membrane</location>
        <topology evidence="4">Peripheral membrane protein</topology>
    </subcellularLocation>
    <subcellularLocation>
        <location evidence="3">Microsome membrane</location>
        <topology evidence="3">Peripheral membrane protein</topology>
    </subcellularLocation>
</comment>
<evidence type="ECO:0000256" key="9">
    <source>
        <dbReference type="ARBA" id="ARBA00023004"/>
    </source>
</evidence>
<dbReference type="GO" id="GO:0004497">
    <property type="term" value="F:monooxygenase activity"/>
    <property type="evidence" value="ECO:0007669"/>
    <property type="project" value="UniProtKB-KW"/>
</dbReference>
<keyword evidence="6 11" id="KW-0349">Heme</keyword>
<dbReference type="InterPro" id="IPR017972">
    <property type="entry name" value="Cyt_P450_CS"/>
</dbReference>
<dbReference type="PROSITE" id="PS00086">
    <property type="entry name" value="CYTOCHROME_P450"/>
    <property type="match status" value="1"/>
</dbReference>
<evidence type="ECO:0000256" key="11">
    <source>
        <dbReference type="PIRSR" id="PIRSR602403-1"/>
    </source>
</evidence>
<evidence type="ECO:0000313" key="13">
    <source>
        <dbReference type="EMBL" id="KAK9687823.1"/>
    </source>
</evidence>
<dbReference type="AlphaFoldDB" id="A0AAW1IDT1"/>
<comment type="caution">
    <text evidence="13">The sequence shown here is derived from an EMBL/GenBank/DDBJ whole genome shotgun (WGS) entry which is preliminary data.</text>
</comment>
<dbReference type="GO" id="GO:0020037">
    <property type="term" value="F:heme binding"/>
    <property type="evidence" value="ECO:0007669"/>
    <property type="project" value="InterPro"/>
</dbReference>
<evidence type="ECO:0000256" key="4">
    <source>
        <dbReference type="ARBA" id="ARBA00004406"/>
    </source>
</evidence>
<keyword evidence="14" id="KW-1185">Reference proteome</keyword>
<dbReference type="CDD" id="cd20628">
    <property type="entry name" value="CYP4"/>
    <property type="match status" value="1"/>
</dbReference>
<dbReference type="GO" id="GO:0005789">
    <property type="term" value="C:endoplasmic reticulum membrane"/>
    <property type="evidence" value="ECO:0007669"/>
    <property type="project" value="UniProtKB-SubCell"/>
</dbReference>
<keyword evidence="9 11" id="KW-0408">Iron</keyword>
<accession>A0AAW1IDT1</accession>
<evidence type="ECO:0000256" key="6">
    <source>
        <dbReference type="ARBA" id="ARBA00022617"/>
    </source>
</evidence>
<comment type="cofactor">
    <cofactor evidence="1 11">
        <name>heme</name>
        <dbReference type="ChEBI" id="CHEBI:30413"/>
    </cofactor>
</comment>
<keyword evidence="8 12" id="KW-0560">Oxidoreductase</keyword>
<evidence type="ECO:0000256" key="2">
    <source>
        <dbReference type="ARBA" id="ARBA00003690"/>
    </source>
</evidence>
<feature type="binding site" description="axial binding residue" evidence="11">
    <location>
        <position position="323"/>
    </location>
    <ligand>
        <name>heme</name>
        <dbReference type="ChEBI" id="CHEBI:30413"/>
    </ligand>
    <ligandPart>
        <name>Fe</name>
        <dbReference type="ChEBI" id="CHEBI:18248"/>
    </ligandPart>
</feature>
<dbReference type="PANTHER" id="PTHR24291">
    <property type="entry name" value="CYTOCHROME P450 FAMILY 4"/>
    <property type="match status" value="1"/>
</dbReference>
<proteinExistence type="inferred from homology"/>
<dbReference type="Pfam" id="PF00067">
    <property type="entry name" value="p450"/>
    <property type="match status" value="1"/>
</dbReference>
<dbReference type="InterPro" id="IPR001128">
    <property type="entry name" value="Cyt_P450"/>
</dbReference>
<reference evidence="13 14" key="1">
    <citation type="journal article" date="2024" name="BMC Genomics">
        <title>De novo assembly and annotation of Popillia japonica's genome with initial clues to its potential as an invasive pest.</title>
        <authorList>
            <person name="Cucini C."/>
            <person name="Boschi S."/>
            <person name="Funari R."/>
            <person name="Cardaioli E."/>
            <person name="Iannotti N."/>
            <person name="Marturano G."/>
            <person name="Paoli F."/>
            <person name="Bruttini M."/>
            <person name="Carapelli A."/>
            <person name="Frati F."/>
            <person name="Nardi F."/>
        </authorList>
    </citation>
    <scope>NUCLEOTIDE SEQUENCE [LARGE SCALE GENOMIC DNA]</scope>
    <source>
        <strain evidence="13">DMR45628</strain>
    </source>
</reference>
<dbReference type="PRINTS" id="PR00385">
    <property type="entry name" value="P450"/>
</dbReference>
<evidence type="ECO:0000256" key="5">
    <source>
        <dbReference type="ARBA" id="ARBA00010617"/>
    </source>
</evidence>
<dbReference type="InterPro" id="IPR036396">
    <property type="entry name" value="Cyt_P450_sf"/>
</dbReference>
<organism evidence="13 14">
    <name type="scientific">Popillia japonica</name>
    <name type="common">Japanese beetle</name>
    <dbReference type="NCBI Taxonomy" id="7064"/>
    <lineage>
        <taxon>Eukaryota</taxon>
        <taxon>Metazoa</taxon>
        <taxon>Ecdysozoa</taxon>
        <taxon>Arthropoda</taxon>
        <taxon>Hexapoda</taxon>
        <taxon>Insecta</taxon>
        <taxon>Pterygota</taxon>
        <taxon>Neoptera</taxon>
        <taxon>Endopterygota</taxon>
        <taxon>Coleoptera</taxon>
        <taxon>Polyphaga</taxon>
        <taxon>Scarabaeiformia</taxon>
        <taxon>Scarabaeidae</taxon>
        <taxon>Rutelinae</taxon>
        <taxon>Popillia</taxon>
    </lineage>
</organism>
<dbReference type="EMBL" id="JASPKY010000621">
    <property type="protein sequence ID" value="KAK9687823.1"/>
    <property type="molecule type" value="Genomic_DNA"/>
</dbReference>
<comment type="function">
    <text evidence="2">May be involved in the metabolism of insect hormones and in the breakdown of synthetic insecticides.</text>
</comment>
<feature type="non-terminal residue" evidence="13">
    <location>
        <position position="1"/>
    </location>
</feature>
<dbReference type="InterPro" id="IPR002403">
    <property type="entry name" value="Cyt_P450_E_grp-IV"/>
</dbReference>
<evidence type="ECO:0000256" key="3">
    <source>
        <dbReference type="ARBA" id="ARBA00004174"/>
    </source>
</evidence>
<dbReference type="GO" id="GO:0005506">
    <property type="term" value="F:iron ion binding"/>
    <property type="evidence" value="ECO:0007669"/>
    <property type="project" value="InterPro"/>
</dbReference>
<gene>
    <name evidence="13" type="ORF">QE152_g35978</name>
</gene>
<dbReference type="Gene3D" id="1.10.630.10">
    <property type="entry name" value="Cytochrome P450"/>
    <property type="match status" value="1"/>
</dbReference>
<protein>
    <submittedName>
        <fullName evidence="13">Cytochrome P450</fullName>
    </submittedName>
</protein>
<keyword evidence="7 11" id="KW-0479">Metal-binding</keyword>
<keyword evidence="10 12" id="KW-0503">Monooxygenase</keyword>
<name>A0AAW1IDT1_POPJA</name>
<dbReference type="GO" id="GO:0016705">
    <property type="term" value="F:oxidoreductase activity, acting on paired donors, with incorporation or reduction of molecular oxygen"/>
    <property type="evidence" value="ECO:0007669"/>
    <property type="project" value="InterPro"/>
</dbReference>
<evidence type="ECO:0000256" key="12">
    <source>
        <dbReference type="RuleBase" id="RU000461"/>
    </source>
</evidence>
<comment type="similarity">
    <text evidence="5 12">Belongs to the cytochrome P450 family.</text>
</comment>
<dbReference type="PRINTS" id="PR00465">
    <property type="entry name" value="EP450IV"/>
</dbReference>
<evidence type="ECO:0000256" key="10">
    <source>
        <dbReference type="ARBA" id="ARBA00023033"/>
    </source>
</evidence>
<dbReference type="PANTHER" id="PTHR24291:SF187">
    <property type="entry name" value="CYTOCHROME P450 4AE1-RELATED"/>
    <property type="match status" value="1"/>
</dbReference>
<evidence type="ECO:0000256" key="8">
    <source>
        <dbReference type="ARBA" id="ARBA00023002"/>
    </source>
</evidence>
<sequence length="400" mass="46299">SKWRKSRKMLTPTFHFQILEKYIDVYNSCSCILVDKLYKKANGEKFNVYPDVTLCTLDVICETAMGTSVNAQKHSNSEYVKSVQIMNEIIRTRLFSPFKRFNCIYYLTGDYRAEKRALKTIHGYTTSVIEKRKKELEENGNYIIDCNSNSKKRLAFLDLLLQCELDEKPLTNEQIREEVDTFMFEGHDTTASAMAFSLYCLAENSHVQDLAVKELSEIFASKDEQILYTHLQQMRYLEKVIKEALRLYPSVPIFGRQLQEDAEFDGGIIPKGVTLTTFAYGMHRDPKLYPDPEKFDPERFTLENQSTRNPFAYVPFSAGPRNCIGQRFAMLELKAVISNVLRHFEILPADGYKPILIPNVVLKSLNGVEICLKERHFRGKCEGNEEWTSSLRLFKAEFKV</sequence>
<evidence type="ECO:0000256" key="7">
    <source>
        <dbReference type="ARBA" id="ARBA00022723"/>
    </source>
</evidence>
<dbReference type="Proteomes" id="UP001458880">
    <property type="component" value="Unassembled WGS sequence"/>
</dbReference>